<evidence type="ECO:0000313" key="1">
    <source>
        <dbReference type="EMBL" id="VVD70620.1"/>
    </source>
</evidence>
<dbReference type="EMBL" id="CABPSH010000001">
    <property type="protein sequence ID" value="VVD70620.1"/>
    <property type="molecule type" value="Genomic_DNA"/>
</dbReference>
<gene>
    <name evidence="1" type="ORF">PEP31012_00582</name>
</gene>
<name>A0A5E4S4W4_9BURK</name>
<proteinExistence type="predicted"/>
<dbReference type="Proteomes" id="UP000400981">
    <property type="component" value="Unassembled WGS sequence"/>
</dbReference>
<sequence>MASRYPNTASDKQHIDILSDLGLAWRSRRS</sequence>
<reference evidence="1 2" key="1">
    <citation type="submission" date="2019-08" db="EMBL/GenBank/DDBJ databases">
        <authorList>
            <person name="Peeters C."/>
        </authorList>
    </citation>
    <scope>NUCLEOTIDE SEQUENCE [LARGE SCALE GENOMIC DNA]</scope>
    <source>
        <strain evidence="1 2">LMG 31012</strain>
    </source>
</reference>
<accession>A0A5E4S4W4</accession>
<organism evidence="1 2">
    <name type="scientific">Pandoraea eparura</name>
    <dbReference type="NCBI Taxonomy" id="2508291"/>
    <lineage>
        <taxon>Bacteria</taxon>
        <taxon>Pseudomonadati</taxon>
        <taxon>Pseudomonadota</taxon>
        <taxon>Betaproteobacteria</taxon>
        <taxon>Burkholderiales</taxon>
        <taxon>Burkholderiaceae</taxon>
        <taxon>Pandoraea</taxon>
    </lineage>
</organism>
<keyword evidence="2" id="KW-1185">Reference proteome</keyword>
<dbReference type="AlphaFoldDB" id="A0A5E4S4W4"/>
<protein>
    <submittedName>
        <fullName evidence="1">Uncharacterized protein</fullName>
    </submittedName>
</protein>
<evidence type="ECO:0000313" key="2">
    <source>
        <dbReference type="Proteomes" id="UP000400981"/>
    </source>
</evidence>